<name>A0A368FDR9_ANCCA</name>
<dbReference type="Proteomes" id="UP000252519">
    <property type="component" value="Unassembled WGS sequence"/>
</dbReference>
<evidence type="ECO:0000313" key="2">
    <source>
        <dbReference type="Proteomes" id="UP000252519"/>
    </source>
</evidence>
<reference evidence="1 2" key="1">
    <citation type="submission" date="2014-10" db="EMBL/GenBank/DDBJ databases">
        <title>Draft genome of the hookworm Ancylostoma caninum.</title>
        <authorList>
            <person name="Mitreva M."/>
        </authorList>
    </citation>
    <scope>NUCLEOTIDE SEQUENCE [LARGE SCALE GENOMIC DNA]</scope>
    <source>
        <strain evidence="1 2">Baltimore</strain>
    </source>
</reference>
<comment type="caution">
    <text evidence="1">The sequence shown here is derived from an EMBL/GenBank/DDBJ whole genome shotgun (WGS) entry which is preliminary data.</text>
</comment>
<proteinExistence type="predicted"/>
<dbReference type="AlphaFoldDB" id="A0A368FDR9"/>
<accession>A0A368FDR9</accession>
<keyword evidence="2" id="KW-1185">Reference proteome</keyword>
<evidence type="ECO:0000313" key="1">
    <source>
        <dbReference type="EMBL" id="RCN30326.1"/>
    </source>
</evidence>
<gene>
    <name evidence="1" type="ORF">ANCCAN_23896</name>
</gene>
<organism evidence="1 2">
    <name type="scientific">Ancylostoma caninum</name>
    <name type="common">Dog hookworm</name>
    <dbReference type="NCBI Taxonomy" id="29170"/>
    <lineage>
        <taxon>Eukaryota</taxon>
        <taxon>Metazoa</taxon>
        <taxon>Ecdysozoa</taxon>
        <taxon>Nematoda</taxon>
        <taxon>Chromadorea</taxon>
        <taxon>Rhabditida</taxon>
        <taxon>Rhabditina</taxon>
        <taxon>Rhabditomorpha</taxon>
        <taxon>Strongyloidea</taxon>
        <taxon>Ancylostomatidae</taxon>
        <taxon>Ancylostomatinae</taxon>
        <taxon>Ancylostoma</taxon>
    </lineage>
</organism>
<dbReference type="EMBL" id="JOJR01001590">
    <property type="protein sequence ID" value="RCN30326.1"/>
    <property type="molecule type" value="Genomic_DNA"/>
</dbReference>
<protein>
    <submittedName>
        <fullName evidence="1">Uncharacterized protein</fullName>
    </submittedName>
</protein>
<sequence length="161" mass="18544">MDPSRPTVYIPVKPPLPQVTISPKILGPFERPRPESVFSDREWKLDEEHLCDHTMHIDLLSDVPEMHHPGHGIREADDSRVDSQLRVVLHGHPRLRISTLRSFLDKNLLVADAAGHAGQDSNSKRRPDHLLQSLQCLSTDLLLWDPFHRYMDLSLDERYPL</sequence>